<proteinExistence type="predicted"/>
<dbReference type="GO" id="GO:0090313">
    <property type="term" value="P:regulation of protein targeting to membrane"/>
    <property type="evidence" value="ECO:0007669"/>
    <property type="project" value="TreeGrafter"/>
</dbReference>
<reference evidence="3 4" key="1">
    <citation type="submission" date="2018-04" db="EMBL/GenBank/DDBJ databases">
        <title>Chitinophaga fuyangensis sp. nov., isolated from soil in a chemical factory.</title>
        <authorList>
            <person name="Chen K."/>
        </authorList>
    </citation>
    <scope>NUCLEOTIDE SEQUENCE [LARGE SCALE GENOMIC DNA]</scope>
    <source>
        <strain evidence="3 4">LY-1</strain>
    </source>
</reference>
<accession>A0A2T7BDH2</accession>
<keyword evidence="4" id="KW-1185">Reference proteome</keyword>
<dbReference type="GO" id="GO:0005886">
    <property type="term" value="C:plasma membrane"/>
    <property type="evidence" value="ECO:0007669"/>
    <property type="project" value="TreeGrafter"/>
</dbReference>
<name>A0A2T7BDH2_9BACT</name>
<evidence type="ECO:0000313" key="4">
    <source>
        <dbReference type="Proteomes" id="UP000244450"/>
    </source>
</evidence>
<evidence type="ECO:0000256" key="2">
    <source>
        <dbReference type="SAM" id="Phobius"/>
    </source>
</evidence>
<keyword evidence="2" id="KW-0472">Membrane</keyword>
<dbReference type="AlphaFoldDB" id="A0A2T7BDH2"/>
<keyword evidence="2" id="KW-1133">Transmembrane helix</keyword>
<organism evidence="3 4">
    <name type="scientific">Chitinophaga parva</name>
    <dbReference type="NCBI Taxonomy" id="2169414"/>
    <lineage>
        <taxon>Bacteria</taxon>
        <taxon>Pseudomonadati</taxon>
        <taxon>Bacteroidota</taxon>
        <taxon>Chitinophagia</taxon>
        <taxon>Chitinophagales</taxon>
        <taxon>Chitinophagaceae</taxon>
        <taxon>Chitinophaga</taxon>
    </lineage>
</organism>
<dbReference type="RefSeq" id="WP_108688888.1">
    <property type="nucleotide sequence ID" value="NZ_QCYK01000003.1"/>
</dbReference>
<evidence type="ECO:0000313" key="3">
    <source>
        <dbReference type="EMBL" id="PUZ23144.1"/>
    </source>
</evidence>
<feature type="transmembrane region" description="Helical" evidence="2">
    <location>
        <begin position="12"/>
        <end position="32"/>
    </location>
</feature>
<dbReference type="InterPro" id="IPR052894">
    <property type="entry name" value="AsmA-related"/>
</dbReference>
<comment type="caution">
    <text evidence="3">The sequence shown here is derived from an EMBL/GenBank/DDBJ whole genome shotgun (WGS) entry which is preliminary data.</text>
</comment>
<dbReference type="PANTHER" id="PTHR30441:SF8">
    <property type="entry name" value="DUF748 DOMAIN-CONTAINING PROTEIN"/>
    <property type="match status" value="1"/>
</dbReference>
<dbReference type="EMBL" id="QCYK01000003">
    <property type="protein sequence ID" value="PUZ23144.1"/>
    <property type="molecule type" value="Genomic_DNA"/>
</dbReference>
<feature type="region of interest" description="Disordered" evidence="1">
    <location>
        <begin position="796"/>
        <end position="817"/>
    </location>
</feature>
<dbReference type="Proteomes" id="UP000244450">
    <property type="component" value="Unassembled WGS sequence"/>
</dbReference>
<dbReference type="PANTHER" id="PTHR30441">
    <property type="entry name" value="DUF748 DOMAIN-CONTAINING PROTEIN"/>
    <property type="match status" value="1"/>
</dbReference>
<dbReference type="OrthoDB" id="1489065at2"/>
<sequence>MFKRPWIRYTVYAAGGFLVLLVLLWLGFAWYIHHNKARLLADISRQLEGSLNGKLAIGDMEPALIESFPNVSVQLQDVTLSDSLGPEKHKPLLHAEAIYVRVNIFALIHKQVDVRQVTFTNGQVYLCEDSTGYSNLYLLKPKRAGRPGVRKGNSPTVAKVELRNVNFTFDNQLKHKLFNIDIQSLFGAMHYHDGNWIFSTNLKVLFHSFAFNTNNGSFLKEQVLEGALDVHYDTTSHVLDIPQQRVYIGGQRVSLGLQFVLHKEAPRFSLELLANDLPFTTAASWLSHNISRHFDTIYLEKPVDVQAHVQGSLLPGTQPHIQVKWQTTGNTLSIYGKEMTECMFNGTFDNEKEKGKGYNDENSAITAVGLKARYANIPFSADTLQVVNLLHPRIRAHFKANFPLTDVNDATADLFKFSDGAAKADLFYEGGFLPNDTVPPNMQGVVEVQHAAVVYLPRQLSLHNSQVKLYFNGADLELHDMRLQSDKSTLLLDGTAPHFLTLYFENPDKILMDFQIRSSMLNANEFRGFLAARKRSVSKAAQQKARLKAVARLDQVLEACSVHLHATIDKFTYRRFSASNVRADITLAKDGVIVSQGFLEHAGGSLTLKGRTFNKGMNDPFTIDAQLDKVRVDQFMGAMNNFGLDDISYRNVKGTFSAKAHLTGLLRDDGEMVTSALNGTISFSLANGALVKVPMFENIAKFFPRRNLDNITFDDVSNTFTIRNGVVSIPPMHIATSAVVMDVKGTYALGKLKGTNLQLDVPIRNPRKDKDIADDEKRKKRRRRGIVLHFNAVDGPGGKVKLKLGKNEDANVVDDEN</sequence>
<keyword evidence="2" id="KW-0812">Transmembrane</keyword>
<protein>
    <submittedName>
        <fullName evidence="3">Uncharacterized protein</fullName>
    </submittedName>
</protein>
<evidence type="ECO:0000256" key="1">
    <source>
        <dbReference type="SAM" id="MobiDB-lite"/>
    </source>
</evidence>
<gene>
    <name evidence="3" type="ORF">DCC81_22350</name>
</gene>